<dbReference type="GO" id="GO:0005886">
    <property type="term" value="C:plasma membrane"/>
    <property type="evidence" value="ECO:0007669"/>
    <property type="project" value="TreeGrafter"/>
</dbReference>
<evidence type="ECO:0000259" key="1">
    <source>
        <dbReference type="Pfam" id="PF02698"/>
    </source>
</evidence>
<feature type="domain" description="DUF218" evidence="1">
    <location>
        <begin position="41"/>
        <end position="170"/>
    </location>
</feature>
<reference evidence="2" key="1">
    <citation type="submission" date="2008-06" db="EMBL/GenBank/DDBJ databases">
        <title>Complete sequence of Chlorobium phaeobacteroides BS1.</title>
        <authorList>
            <consortium name="US DOE Joint Genome Institute"/>
            <person name="Lucas S."/>
            <person name="Copeland A."/>
            <person name="Lapidus A."/>
            <person name="Glavina del Rio T."/>
            <person name="Dalin E."/>
            <person name="Tice H."/>
            <person name="Bruce D."/>
            <person name="Goodwin L."/>
            <person name="Pitluck S."/>
            <person name="Schmutz J."/>
            <person name="Larimer F."/>
            <person name="Land M."/>
            <person name="Hauser L."/>
            <person name="Kyrpides N."/>
            <person name="Ovchinnikova G."/>
            <person name="Li T."/>
            <person name="Liu Z."/>
            <person name="Zhao F."/>
            <person name="Overmann J."/>
            <person name="Bryant D.A."/>
            <person name="Richardson P."/>
        </authorList>
    </citation>
    <scope>NUCLEOTIDE SEQUENCE [LARGE SCALE GENOMIC DNA]</scope>
    <source>
        <strain evidence="2">BS1</strain>
    </source>
</reference>
<dbReference type="Pfam" id="PF02698">
    <property type="entry name" value="DUF218"/>
    <property type="match status" value="1"/>
</dbReference>
<sequence>MKAFLKKAFLLLLASSVIGVLVFAGLGYLVSSYQSKPEKADVIIVLGGDDGPRVDKGGSLFNAGYAPNVVLTGIDSRYYRPSRPNWRERRLAEAGVPQTAINVDTTSETTWEEALNSVAMMQEKGWNNAIVVSDPPHMLRLHSTWKRAFKGSSKSFILVATSPEWWKPHLWWQNETSYRFVISEIKKNIYYRVVYF</sequence>
<dbReference type="PANTHER" id="PTHR30336">
    <property type="entry name" value="INNER MEMBRANE PROTEIN, PROBABLE PERMEASE"/>
    <property type="match status" value="1"/>
</dbReference>
<organism evidence="2">
    <name type="scientific">Chlorobium phaeobacteroides (strain BS1)</name>
    <dbReference type="NCBI Taxonomy" id="331678"/>
    <lineage>
        <taxon>Bacteria</taxon>
        <taxon>Pseudomonadati</taxon>
        <taxon>Chlorobiota</taxon>
        <taxon>Chlorobiia</taxon>
        <taxon>Chlorobiales</taxon>
        <taxon>Chlorobiaceae</taxon>
        <taxon>Chlorobium/Pelodictyon group</taxon>
        <taxon>Chlorobium</taxon>
    </lineage>
</organism>
<name>B3EJA7_CHLPB</name>
<dbReference type="KEGG" id="cpb:Cphamn1_1378"/>
<dbReference type="eggNOG" id="COG1434">
    <property type="taxonomic scope" value="Bacteria"/>
</dbReference>
<protein>
    <recommendedName>
        <fullName evidence="1">DUF218 domain-containing protein</fullName>
    </recommendedName>
</protein>
<dbReference type="GO" id="GO:0043164">
    <property type="term" value="P:Gram-negative-bacterium-type cell wall biogenesis"/>
    <property type="evidence" value="ECO:0007669"/>
    <property type="project" value="TreeGrafter"/>
</dbReference>
<dbReference type="InterPro" id="IPR051599">
    <property type="entry name" value="Cell_Envelope_Assoc"/>
</dbReference>
<dbReference type="AlphaFoldDB" id="B3EJA7"/>
<dbReference type="OrthoDB" id="9782395at2"/>
<accession>B3EJA7</accession>
<dbReference type="EMBL" id="CP001101">
    <property type="protein sequence ID" value="ACE04307.1"/>
    <property type="molecule type" value="Genomic_DNA"/>
</dbReference>
<proteinExistence type="predicted"/>
<dbReference type="GO" id="GO:0000270">
    <property type="term" value="P:peptidoglycan metabolic process"/>
    <property type="evidence" value="ECO:0007669"/>
    <property type="project" value="TreeGrafter"/>
</dbReference>
<dbReference type="Gene3D" id="3.40.50.620">
    <property type="entry name" value="HUPs"/>
    <property type="match status" value="1"/>
</dbReference>
<dbReference type="CDD" id="cd06259">
    <property type="entry name" value="YdcF-like"/>
    <property type="match status" value="1"/>
</dbReference>
<gene>
    <name evidence="2" type="ordered locus">Cphamn1_1378</name>
</gene>
<dbReference type="InterPro" id="IPR003848">
    <property type="entry name" value="DUF218"/>
</dbReference>
<dbReference type="InterPro" id="IPR014729">
    <property type="entry name" value="Rossmann-like_a/b/a_fold"/>
</dbReference>
<dbReference type="PANTHER" id="PTHR30336:SF4">
    <property type="entry name" value="ENVELOPE BIOGENESIS FACTOR ELYC"/>
    <property type="match status" value="1"/>
</dbReference>
<evidence type="ECO:0000313" key="2">
    <source>
        <dbReference type="EMBL" id="ACE04307.1"/>
    </source>
</evidence>
<dbReference type="STRING" id="331678.Cphamn1_1378"/>
<dbReference type="HOGENOM" id="CLU_102863_0_0_10"/>